<name>A0A176WBQ0_MARPO</name>
<proteinExistence type="predicted"/>
<reference evidence="3" key="1">
    <citation type="submission" date="2016-03" db="EMBL/GenBank/DDBJ databases">
        <title>Mechanisms controlling the formation of the plant cell surface in tip-growing cells are functionally conserved among land plants.</title>
        <authorList>
            <person name="Honkanen S."/>
            <person name="Jones V.A."/>
            <person name="Morieri G."/>
            <person name="Champion C."/>
            <person name="Hetherington A.J."/>
            <person name="Kelly S."/>
            <person name="Saint-Marcoux D."/>
            <person name="Proust H."/>
            <person name="Prescott H."/>
            <person name="Dolan L."/>
        </authorList>
    </citation>
    <scope>NUCLEOTIDE SEQUENCE [LARGE SCALE GENOMIC DNA]</scope>
    <source>
        <tissue evidence="3">Whole gametophyte</tissue>
    </source>
</reference>
<gene>
    <name evidence="3" type="ORF">AXG93_1527s1080</name>
</gene>
<feature type="chain" id="PRO_5012407473" evidence="2">
    <location>
        <begin position="16"/>
        <end position="90"/>
    </location>
</feature>
<evidence type="ECO:0000256" key="2">
    <source>
        <dbReference type="SAM" id="SignalP"/>
    </source>
</evidence>
<comment type="caution">
    <text evidence="3">The sequence shown here is derived from an EMBL/GenBank/DDBJ whole genome shotgun (WGS) entry which is preliminary data.</text>
</comment>
<feature type="region of interest" description="Disordered" evidence="1">
    <location>
        <begin position="69"/>
        <end position="90"/>
    </location>
</feature>
<keyword evidence="2" id="KW-0732">Signal</keyword>
<sequence length="90" mass="9549">MKLLLFAGMLAISASDMGICFLQDTTPASVMPSEVVGQRAEEEAEASSLTEISDGICILLKREVPDGAQASTRTEDFEAPALGDPHHEVT</sequence>
<protein>
    <submittedName>
        <fullName evidence="3">Uncharacterized protein</fullName>
    </submittedName>
</protein>
<dbReference type="AlphaFoldDB" id="A0A176WBQ0"/>
<dbReference type="EMBL" id="LVLJ01001411">
    <property type="protein sequence ID" value="OAE29812.1"/>
    <property type="molecule type" value="Genomic_DNA"/>
</dbReference>
<accession>A0A176WBQ0</accession>
<feature type="signal peptide" evidence="2">
    <location>
        <begin position="1"/>
        <end position="15"/>
    </location>
</feature>
<evidence type="ECO:0000313" key="3">
    <source>
        <dbReference type="EMBL" id="OAE29812.1"/>
    </source>
</evidence>
<dbReference type="Proteomes" id="UP000077202">
    <property type="component" value="Unassembled WGS sequence"/>
</dbReference>
<evidence type="ECO:0000256" key="1">
    <source>
        <dbReference type="SAM" id="MobiDB-lite"/>
    </source>
</evidence>
<organism evidence="3 4">
    <name type="scientific">Marchantia polymorpha subsp. ruderalis</name>
    <dbReference type="NCBI Taxonomy" id="1480154"/>
    <lineage>
        <taxon>Eukaryota</taxon>
        <taxon>Viridiplantae</taxon>
        <taxon>Streptophyta</taxon>
        <taxon>Embryophyta</taxon>
        <taxon>Marchantiophyta</taxon>
        <taxon>Marchantiopsida</taxon>
        <taxon>Marchantiidae</taxon>
        <taxon>Marchantiales</taxon>
        <taxon>Marchantiaceae</taxon>
        <taxon>Marchantia</taxon>
    </lineage>
</organism>
<keyword evidence="4" id="KW-1185">Reference proteome</keyword>
<evidence type="ECO:0000313" key="4">
    <source>
        <dbReference type="Proteomes" id="UP000077202"/>
    </source>
</evidence>